<evidence type="ECO:0000259" key="3">
    <source>
        <dbReference type="Pfam" id="PF03445"/>
    </source>
</evidence>
<evidence type="ECO:0000256" key="1">
    <source>
        <dbReference type="PROSITE-ProRule" id="PRU00339"/>
    </source>
</evidence>
<organism evidence="4 5">
    <name type="scientific">Branchiostoma lanceolatum</name>
    <name type="common">Common lancelet</name>
    <name type="synonym">Amphioxus lanceolatum</name>
    <dbReference type="NCBI Taxonomy" id="7740"/>
    <lineage>
        <taxon>Eukaryota</taxon>
        <taxon>Metazoa</taxon>
        <taxon>Chordata</taxon>
        <taxon>Cephalochordata</taxon>
        <taxon>Leptocardii</taxon>
        <taxon>Amphioxiformes</taxon>
        <taxon>Branchiostomatidae</taxon>
        <taxon>Branchiostoma</taxon>
    </lineage>
</organism>
<feature type="compositionally biased region" description="Basic and acidic residues" evidence="2">
    <location>
        <begin position="300"/>
        <end position="312"/>
    </location>
</feature>
<dbReference type="OrthoDB" id="5988009at2759"/>
<feature type="compositionally biased region" description="Polar residues" evidence="2">
    <location>
        <begin position="270"/>
        <end position="283"/>
    </location>
</feature>
<sequence length="953" mass="107452">MEVKGASEESDMQTERTTLSTVAKELRELDLTFKSGSRSDLDVVEKGYARKLIHAIRSGDEVLEFEALKSLGDVYLHRAKINKRKVENFNKACTLYMELFQYCSKEAEKQVVQHRIKYAEKCTKLVHNKTSTKPEIVASVNITLDVAKTLTTMREKAKRKGHGVMPLVESYTDFFVEAIVNRNKSMQVESLKSLGDLYLEKGKVSKDDAAFNKAAGLFQGALKRCEDSDGRATLRHRIRYAAKVQEGKKRQKVRLSRSRKAGNGNLFVSPPTSHQATRGGNSQRNEEGRNAGESNPRLENISDKSQEDTDSLYKEHLQEGCLALQARDLDKAEQNFAAALKSVHVKESNVDQHRKEAEPLHRLSSVYLKRGMQSKDGGDFTKAAALSHAALVRSRGESQASIRQTILEITQSFVSHVLGSAQTVDVISDAEKHKMLLREHRGYVEKEIKTIDEQADPFSLDEDDPQMREIEKKRVEAVKALCQVIVHQRRTFITSLVDECMQVMGPPPCKYAMIGLGSQATGLLTPYSDLEFAILIENQKDVKYFRHLTHYLHLKVINMGETILPAMGIKSLNDFFSDDPLDNWFYDSVTPRGLAFDGAMPNACKTPLGRGTDSPTVTRELIQTPSKMTNVLKDDLTFHLKKGYHLASVLGSVCLITGEQDLVDEYTALWTRQLQENSRIKSLLLAISVLSENAQMFQVQPLTASMLNVKKEIYRFASIAVSCWALLKGIQPNTIWETIQKLNENGVVNNENTHHLMVLVCISAELRLRTYMDNRGQVENMSALSSMSRDADVTENLQKVFYFSNANQLMRYYYTARPLKHYMSQLVDSQPPNEPPILLDNSLALQAEVYSSLCNYKKSRECWEQALRNDLSRYGKNTAHPNIAHGLNNLGGAWSDLGDDKKAIEYLEQALHMRRSLYGEAHDDIAASLNNLGNTWRSLGDHRKAASYIMNSH</sequence>
<feature type="repeat" description="TPR" evidence="1">
    <location>
        <begin position="884"/>
        <end position="917"/>
    </location>
</feature>
<dbReference type="EMBL" id="OV696688">
    <property type="protein sequence ID" value="CAH1259051.1"/>
    <property type="molecule type" value="Genomic_DNA"/>
</dbReference>
<evidence type="ECO:0000313" key="4">
    <source>
        <dbReference type="EMBL" id="CAH1259051.1"/>
    </source>
</evidence>
<reference evidence="4" key="1">
    <citation type="submission" date="2022-01" db="EMBL/GenBank/DDBJ databases">
        <authorList>
            <person name="Braso-Vives M."/>
        </authorList>
    </citation>
    <scope>NUCLEOTIDE SEQUENCE</scope>
</reference>
<gene>
    <name evidence="4" type="primary">Hypp2138</name>
    <name evidence="4" type="ORF">BLAG_LOCUS16441</name>
</gene>
<dbReference type="InterPro" id="IPR011990">
    <property type="entry name" value="TPR-like_helical_dom_sf"/>
</dbReference>
<dbReference type="GO" id="GO:0008773">
    <property type="term" value="F:[protein-PII] uridylyltransferase activity"/>
    <property type="evidence" value="ECO:0007669"/>
    <property type="project" value="InterPro"/>
</dbReference>
<protein>
    <submittedName>
        <fullName evidence="4">Hypp2138 protein</fullName>
    </submittedName>
</protein>
<accession>A0A8J9ZT57</accession>
<evidence type="ECO:0000256" key="2">
    <source>
        <dbReference type="SAM" id="MobiDB-lite"/>
    </source>
</evidence>
<dbReference type="Pfam" id="PF13424">
    <property type="entry name" value="TPR_12"/>
    <property type="match status" value="1"/>
</dbReference>
<dbReference type="PANTHER" id="PTHR19959:SF119">
    <property type="entry name" value="FUNGAL LIPASE-LIKE DOMAIN-CONTAINING PROTEIN"/>
    <property type="match status" value="1"/>
</dbReference>
<dbReference type="Proteomes" id="UP000838412">
    <property type="component" value="Chromosome 3"/>
</dbReference>
<dbReference type="InterPro" id="IPR019734">
    <property type="entry name" value="TPR_rpt"/>
</dbReference>
<feature type="compositionally biased region" description="Basic residues" evidence="2">
    <location>
        <begin position="249"/>
        <end position="260"/>
    </location>
</feature>
<dbReference type="Pfam" id="PF03445">
    <property type="entry name" value="DUF294"/>
    <property type="match status" value="1"/>
</dbReference>
<name>A0A8J9ZT57_BRALA</name>
<evidence type="ECO:0000313" key="5">
    <source>
        <dbReference type="Proteomes" id="UP000838412"/>
    </source>
</evidence>
<feature type="domain" description="Protein-PII uridylyltransferase N-terminal" evidence="3">
    <location>
        <begin position="477"/>
        <end position="558"/>
    </location>
</feature>
<dbReference type="PANTHER" id="PTHR19959">
    <property type="entry name" value="KINESIN LIGHT CHAIN"/>
    <property type="match status" value="1"/>
</dbReference>
<dbReference type="SUPFAM" id="SSF48452">
    <property type="entry name" value="TPR-like"/>
    <property type="match status" value="1"/>
</dbReference>
<dbReference type="PROSITE" id="PS50005">
    <property type="entry name" value="TPR"/>
    <property type="match status" value="1"/>
</dbReference>
<dbReference type="Gene3D" id="1.25.40.10">
    <property type="entry name" value="Tetratricopeptide repeat domain"/>
    <property type="match status" value="1"/>
</dbReference>
<dbReference type="AlphaFoldDB" id="A0A8J9ZT57"/>
<feature type="region of interest" description="Disordered" evidence="2">
    <location>
        <begin position="245"/>
        <end position="312"/>
    </location>
</feature>
<keyword evidence="1" id="KW-0802">TPR repeat</keyword>
<dbReference type="InterPro" id="IPR005105">
    <property type="entry name" value="GlnD_Uridyltrans_N"/>
</dbReference>
<proteinExistence type="predicted"/>
<dbReference type="SMART" id="SM00028">
    <property type="entry name" value="TPR"/>
    <property type="match status" value="3"/>
</dbReference>
<keyword evidence="5" id="KW-1185">Reference proteome</keyword>